<dbReference type="AlphaFoldDB" id="A0A392SP79"/>
<proteinExistence type="predicted"/>
<protein>
    <submittedName>
        <fullName evidence="1">Uncharacterized protein</fullName>
    </submittedName>
</protein>
<comment type="caution">
    <text evidence="1">The sequence shown here is derived from an EMBL/GenBank/DDBJ whole genome shotgun (WGS) entry which is preliminary data.</text>
</comment>
<dbReference type="Proteomes" id="UP000265520">
    <property type="component" value="Unassembled WGS sequence"/>
</dbReference>
<dbReference type="EMBL" id="LXQA010413151">
    <property type="protein sequence ID" value="MCI50217.1"/>
    <property type="molecule type" value="Genomic_DNA"/>
</dbReference>
<keyword evidence="2" id="KW-1185">Reference proteome</keyword>
<feature type="non-terminal residue" evidence="1">
    <location>
        <position position="1"/>
    </location>
</feature>
<evidence type="ECO:0000313" key="1">
    <source>
        <dbReference type="EMBL" id="MCI50217.1"/>
    </source>
</evidence>
<name>A0A392SP79_9FABA</name>
<sequence>DPSRHDGFRILPSWYDGIHRGVMGSGFLFRKHADLAVKFPPHRGTM</sequence>
<organism evidence="1 2">
    <name type="scientific">Trifolium medium</name>
    <dbReference type="NCBI Taxonomy" id="97028"/>
    <lineage>
        <taxon>Eukaryota</taxon>
        <taxon>Viridiplantae</taxon>
        <taxon>Streptophyta</taxon>
        <taxon>Embryophyta</taxon>
        <taxon>Tracheophyta</taxon>
        <taxon>Spermatophyta</taxon>
        <taxon>Magnoliopsida</taxon>
        <taxon>eudicotyledons</taxon>
        <taxon>Gunneridae</taxon>
        <taxon>Pentapetalae</taxon>
        <taxon>rosids</taxon>
        <taxon>fabids</taxon>
        <taxon>Fabales</taxon>
        <taxon>Fabaceae</taxon>
        <taxon>Papilionoideae</taxon>
        <taxon>50 kb inversion clade</taxon>
        <taxon>NPAAA clade</taxon>
        <taxon>Hologalegina</taxon>
        <taxon>IRL clade</taxon>
        <taxon>Trifolieae</taxon>
        <taxon>Trifolium</taxon>
    </lineage>
</organism>
<accession>A0A392SP79</accession>
<reference evidence="1 2" key="1">
    <citation type="journal article" date="2018" name="Front. Plant Sci.">
        <title>Red Clover (Trifolium pratense) and Zigzag Clover (T. medium) - A Picture of Genomic Similarities and Differences.</title>
        <authorList>
            <person name="Dluhosova J."/>
            <person name="Istvanek J."/>
            <person name="Nedelnik J."/>
            <person name="Repkova J."/>
        </authorList>
    </citation>
    <scope>NUCLEOTIDE SEQUENCE [LARGE SCALE GENOMIC DNA]</scope>
    <source>
        <strain evidence="2">cv. 10/8</strain>
        <tissue evidence="1">Leaf</tissue>
    </source>
</reference>
<evidence type="ECO:0000313" key="2">
    <source>
        <dbReference type="Proteomes" id="UP000265520"/>
    </source>
</evidence>